<dbReference type="GO" id="GO:0048511">
    <property type="term" value="P:rhythmic process"/>
    <property type="evidence" value="ECO:0007669"/>
    <property type="project" value="InterPro"/>
</dbReference>
<dbReference type="SMART" id="SM01248">
    <property type="entry name" value="KaiB"/>
    <property type="match status" value="1"/>
</dbReference>
<name>A0A5R9GNN8_9PROT</name>
<dbReference type="OrthoDB" id="5458519at2"/>
<comment type="caution">
    <text evidence="2">The sequence shown here is derived from an EMBL/GenBank/DDBJ whole genome shotgun (WGS) entry which is preliminary data.</text>
</comment>
<protein>
    <submittedName>
        <fullName evidence="2">Circadian clock protein KaiB</fullName>
    </submittedName>
</protein>
<dbReference type="Pfam" id="PF07689">
    <property type="entry name" value="KaiB"/>
    <property type="match status" value="1"/>
</dbReference>
<evidence type="ECO:0000259" key="1">
    <source>
        <dbReference type="SMART" id="SM01248"/>
    </source>
</evidence>
<accession>A0A5R9GNN8</accession>
<dbReference type="InterPro" id="IPR039022">
    <property type="entry name" value="KaiB-like"/>
</dbReference>
<sequence length="106" mass="11560">MMSESEADVPCPVSTAGWKLRLYVVGQSPRSVLAISNLREICESHLAPCYELEVVDLLVDPHLAEGDEIIAVPTLVRRLPTPVRKVVGDLSDTGKVLVGLQLKARE</sequence>
<dbReference type="InterPro" id="IPR011649">
    <property type="entry name" value="KaiB_domain"/>
</dbReference>
<dbReference type="Proteomes" id="UP000306585">
    <property type="component" value="Unassembled WGS sequence"/>
</dbReference>
<reference evidence="2 3" key="1">
    <citation type="journal article" date="2019" name="Appl. Environ. Microbiol.">
        <title>Environmental Evidence and Genomic Insight of Iron-oxidizing Bacteria Preference Towards More Corrosion Resistant Stainless Steel at Higher Salinities.</title>
        <authorList>
            <person name="Garrison C.E."/>
            <person name="Price K.A."/>
            <person name="Field E.K."/>
        </authorList>
    </citation>
    <scope>NUCLEOTIDE SEQUENCE [LARGE SCALE GENOMIC DNA]</scope>
    <source>
        <strain evidence="2 3">P3</strain>
    </source>
</reference>
<evidence type="ECO:0000313" key="2">
    <source>
        <dbReference type="EMBL" id="TLS66695.1"/>
    </source>
</evidence>
<dbReference type="CDD" id="cd02978">
    <property type="entry name" value="KaiB_like"/>
    <property type="match status" value="1"/>
</dbReference>
<feature type="domain" description="KaiB" evidence="1">
    <location>
        <begin position="21"/>
        <end position="102"/>
    </location>
</feature>
<proteinExistence type="predicted"/>
<keyword evidence="3" id="KW-1185">Reference proteome</keyword>
<dbReference type="EMBL" id="VBRY01000008">
    <property type="protein sequence ID" value="TLS66695.1"/>
    <property type="molecule type" value="Genomic_DNA"/>
</dbReference>
<dbReference type="Gene3D" id="3.40.30.10">
    <property type="entry name" value="Glutaredoxin"/>
    <property type="match status" value="1"/>
</dbReference>
<evidence type="ECO:0000313" key="3">
    <source>
        <dbReference type="Proteomes" id="UP000306585"/>
    </source>
</evidence>
<dbReference type="PANTHER" id="PTHR41709">
    <property type="entry name" value="KAIB-LIKE PROTEIN 1"/>
    <property type="match status" value="1"/>
</dbReference>
<dbReference type="AlphaFoldDB" id="A0A5R9GNN8"/>
<gene>
    <name evidence="2" type="ORF">FEF65_09220</name>
</gene>
<dbReference type="SUPFAM" id="SSF52833">
    <property type="entry name" value="Thioredoxin-like"/>
    <property type="match status" value="1"/>
</dbReference>
<dbReference type="PANTHER" id="PTHR41709:SF2">
    <property type="entry name" value="CIRCADIAN CLOCK PROTEIN KAIB2"/>
    <property type="match status" value="1"/>
</dbReference>
<dbReference type="InterPro" id="IPR036249">
    <property type="entry name" value="Thioredoxin-like_sf"/>
</dbReference>
<organism evidence="2 3">
    <name type="scientific">Mariprofundus erugo</name>
    <dbReference type="NCBI Taxonomy" id="2528639"/>
    <lineage>
        <taxon>Bacteria</taxon>
        <taxon>Pseudomonadati</taxon>
        <taxon>Pseudomonadota</taxon>
        <taxon>Candidatius Mariprofundia</taxon>
        <taxon>Mariprofundales</taxon>
        <taxon>Mariprofundaceae</taxon>
        <taxon>Mariprofundus</taxon>
    </lineage>
</organism>